<dbReference type="InterPro" id="IPR051471">
    <property type="entry name" value="Bacterial_PTS_sugar_comp"/>
</dbReference>
<dbReference type="PANTHER" id="PTHR33799">
    <property type="entry name" value="PTS PERMEASE-RELATED-RELATED"/>
    <property type="match status" value="1"/>
</dbReference>
<evidence type="ECO:0000313" key="4">
    <source>
        <dbReference type="EMBL" id="MBD7959742.1"/>
    </source>
</evidence>
<sequence length="153" mass="16433">MTTTANHILLIAHAPLAQALRECALHVFADCGDDVSVLDVPPNENPEITLQVARVLLAQSGAERTLVLSDVFGATPSNVAHRLVEGSAARLLVGVNLPMLLRALCYRHEPLEQQAARALAGGQQGMLQVGCGNAPQNQTSRKEHGQDRDHHQQ</sequence>
<evidence type="ECO:0000256" key="2">
    <source>
        <dbReference type="SAM" id="MobiDB-lite"/>
    </source>
</evidence>
<dbReference type="InterPro" id="IPR036662">
    <property type="entry name" value="PTS_EIIA_man-typ_sf"/>
</dbReference>
<dbReference type="InterPro" id="IPR004701">
    <property type="entry name" value="PTS_EIIA_man-typ"/>
</dbReference>
<dbReference type="Gene3D" id="3.40.50.510">
    <property type="entry name" value="Phosphotransferase system, mannose-type IIA component"/>
    <property type="match status" value="1"/>
</dbReference>
<evidence type="ECO:0000313" key="5">
    <source>
        <dbReference type="Proteomes" id="UP000634919"/>
    </source>
</evidence>
<dbReference type="Proteomes" id="UP000634919">
    <property type="component" value="Unassembled WGS sequence"/>
</dbReference>
<protein>
    <submittedName>
        <fullName evidence="4">PTS fructose transporter subunit IIA</fullName>
    </submittedName>
</protein>
<dbReference type="Pfam" id="PF03610">
    <property type="entry name" value="EIIA-man"/>
    <property type="match status" value="1"/>
</dbReference>
<dbReference type="PROSITE" id="PS51096">
    <property type="entry name" value="PTS_EIIA_TYPE_4"/>
    <property type="match status" value="1"/>
</dbReference>
<proteinExistence type="predicted"/>
<accession>A0ABR8S8E2</accession>
<feature type="region of interest" description="Disordered" evidence="2">
    <location>
        <begin position="129"/>
        <end position="153"/>
    </location>
</feature>
<feature type="compositionally biased region" description="Basic and acidic residues" evidence="2">
    <location>
        <begin position="140"/>
        <end position="153"/>
    </location>
</feature>
<dbReference type="RefSeq" id="WP_191722141.1">
    <property type="nucleotide sequence ID" value="NZ_JACSQK010000002.1"/>
</dbReference>
<gene>
    <name evidence="4" type="ORF">H9646_04535</name>
</gene>
<feature type="domain" description="PTS EIIA type-4" evidence="3">
    <location>
        <begin position="5"/>
        <end position="126"/>
    </location>
</feature>
<name>A0ABR8S8E2_9BURK</name>
<reference evidence="4 5" key="1">
    <citation type="submission" date="2020-08" db="EMBL/GenBank/DDBJ databases">
        <title>A Genomic Blueprint of the Chicken Gut Microbiome.</title>
        <authorList>
            <person name="Gilroy R."/>
            <person name="Ravi A."/>
            <person name="Getino M."/>
            <person name="Pursley I."/>
            <person name="Horton D.L."/>
            <person name="Alikhan N.-F."/>
            <person name="Baker D."/>
            <person name="Gharbi K."/>
            <person name="Hall N."/>
            <person name="Watson M."/>
            <person name="Adriaenssens E.M."/>
            <person name="Foster-Nyarko E."/>
            <person name="Jarju S."/>
            <person name="Secka A."/>
            <person name="Antonio M."/>
            <person name="Oren A."/>
            <person name="Chaudhuri R."/>
            <person name="La Ragione R.M."/>
            <person name="Hildebrand F."/>
            <person name="Pallen M.J."/>
        </authorList>
    </citation>
    <scope>NUCLEOTIDE SEQUENCE [LARGE SCALE GENOMIC DNA]</scope>
    <source>
        <strain evidence="4 5">Sa2CVA6</strain>
    </source>
</reference>
<organism evidence="4 5">
    <name type="scientific">Comamonas avium</name>
    <dbReference type="NCBI Taxonomy" id="2762231"/>
    <lineage>
        <taxon>Bacteria</taxon>
        <taxon>Pseudomonadati</taxon>
        <taxon>Pseudomonadota</taxon>
        <taxon>Betaproteobacteria</taxon>
        <taxon>Burkholderiales</taxon>
        <taxon>Comamonadaceae</taxon>
        <taxon>Comamonas</taxon>
    </lineage>
</organism>
<evidence type="ECO:0000259" key="3">
    <source>
        <dbReference type="PROSITE" id="PS51096"/>
    </source>
</evidence>
<comment type="caution">
    <text evidence="4">The sequence shown here is derived from an EMBL/GenBank/DDBJ whole genome shotgun (WGS) entry which is preliminary data.</text>
</comment>
<dbReference type="SUPFAM" id="SSF53062">
    <property type="entry name" value="PTS system fructose IIA component-like"/>
    <property type="match status" value="1"/>
</dbReference>
<dbReference type="PANTHER" id="PTHR33799:SF1">
    <property type="entry name" value="PTS SYSTEM MANNOSE-SPECIFIC EIIAB COMPONENT-RELATED"/>
    <property type="match status" value="1"/>
</dbReference>
<keyword evidence="1" id="KW-0808">Transferase</keyword>
<keyword evidence="5" id="KW-1185">Reference proteome</keyword>
<dbReference type="EMBL" id="JACSQK010000002">
    <property type="protein sequence ID" value="MBD7959742.1"/>
    <property type="molecule type" value="Genomic_DNA"/>
</dbReference>
<evidence type="ECO:0000256" key="1">
    <source>
        <dbReference type="ARBA" id="ARBA00022679"/>
    </source>
</evidence>